<evidence type="ECO:0000313" key="4">
    <source>
        <dbReference type="Proteomes" id="UP000321440"/>
    </source>
</evidence>
<accession>A0A511W2C1</accession>
<feature type="transmembrane region" description="Helical" evidence="1">
    <location>
        <begin position="20"/>
        <end position="47"/>
    </location>
</feature>
<gene>
    <name evidence="3" type="ORF">AHA02nite_10150</name>
</gene>
<reference evidence="3 4" key="1">
    <citation type="submission" date="2019-07" db="EMBL/GenBank/DDBJ databases">
        <title>Whole genome shotgun sequence of Alkalibacillus haloalkaliphilus NBRC 103110.</title>
        <authorList>
            <person name="Hosoyama A."/>
            <person name="Uohara A."/>
            <person name="Ohji S."/>
            <person name="Ichikawa N."/>
        </authorList>
    </citation>
    <scope>NUCLEOTIDE SEQUENCE [LARGE SCALE GENOMIC DNA]</scope>
    <source>
        <strain evidence="3 4">NBRC 103110</strain>
    </source>
</reference>
<name>A0A511W2C1_9BACI</name>
<feature type="domain" description="DUF4190" evidence="2">
    <location>
        <begin position="20"/>
        <end position="83"/>
    </location>
</feature>
<dbReference type="Proteomes" id="UP000321440">
    <property type="component" value="Unassembled WGS sequence"/>
</dbReference>
<dbReference type="OrthoDB" id="9877757at2"/>
<keyword evidence="1" id="KW-0472">Membrane</keyword>
<evidence type="ECO:0000256" key="1">
    <source>
        <dbReference type="SAM" id="Phobius"/>
    </source>
</evidence>
<protein>
    <recommendedName>
        <fullName evidence="2">DUF4190 domain-containing protein</fullName>
    </recommendedName>
</protein>
<dbReference type="EMBL" id="BJYA01000003">
    <property type="protein sequence ID" value="GEN45239.1"/>
    <property type="molecule type" value="Genomic_DNA"/>
</dbReference>
<proteinExistence type="predicted"/>
<evidence type="ECO:0000259" key="2">
    <source>
        <dbReference type="Pfam" id="PF13828"/>
    </source>
</evidence>
<dbReference type="AlphaFoldDB" id="A0A511W2C1"/>
<dbReference type="Pfam" id="PF13828">
    <property type="entry name" value="DUF4190"/>
    <property type="match status" value="1"/>
</dbReference>
<sequence length="93" mass="9998">MNNLHASDDIYNKAQSKGNVSLVFGFLSIVTSFVSIGLILGIIGFVYGVIGLRQIKSINQTGKRKVVVGMVCSLVGILLTIIFSITFGMLLFS</sequence>
<organism evidence="3 4">
    <name type="scientific">Alkalibacillus haloalkaliphilus</name>
    <dbReference type="NCBI Taxonomy" id="94136"/>
    <lineage>
        <taxon>Bacteria</taxon>
        <taxon>Bacillati</taxon>
        <taxon>Bacillota</taxon>
        <taxon>Bacilli</taxon>
        <taxon>Bacillales</taxon>
        <taxon>Bacillaceae</taxon>
        <taxon>Alkalibacillus</taxon>
    </lineage>
</organism>
<keyword evidence="1" id="KW-0812">Transmembrane</keyword>
<dbReference type="InterPro" id="IPR025241">
    <property type="entry name" value="DUF4190"/>
</dbReference>
<evidence type="ECO:0000313" key="3">
    <source>
        <dbReference type="EMBL" id="GEN45239.1"/>
    </source>
</evidence>
<feature type="transmembrane region" description="Helical" evidence="1">
    <location>
        <begin position="67"/>
        <end position="92"/>
    </location>
</feature>
<keyword evidence="4" id="KW-1185">Reference proteome</keyword>
<comment type="caution">
    <text evidence="3">The sequence shown here is derived from an EMBL/GenBank/DDBJ whole genome shotgun (WGS) entry which is preliminary data.</text>
</comment>
<keyword evidence="1" id="KW-1133">Transmembrane helix</keyword>
<dbReference type="RefSeq" id="WP_146814995.1">
    <property type="nucleotide sequence ID" value="NZ_BJYA01000003.1"/>
</dbReference>